<evidence type="ECO:0000313" key="8">
    <source>
        <dbReference type="EMBL" id="KAL3692850.1"/>
    </source>
</evidence>
<evidence type="ECO:0000256" key="2">
    <source>
        <dbReference type="ARBA" id="ARBA00008644"/>
    </source>
</evidence>
<keyword evidence="4" id="KW-0677">Repeat</keyword>
<evidence type="ECO:0000256" key="6">
    <source>
        <dbReference type="ARBA" id="ARBA00023242"/>
    </source>
</evidence>
<evidence type="ECO:0000259" key="7">
    <source>
        <dbReference type="Pfam" id="PF23233"/>
    </source>
</evidence>
<comment type="caution">
    <text evidence="8">The sequence shown here is derived from an EMBL/GenBank/DDBJ whole genome shotgun (WGS) entry which is preliminary data.</text>
</comment>
<keyword evidence="9" id="KW-1185">Reference proteome</keyword>
<dbReference type="Proteomes" id="UP001633002">
    <property type="component" value="Unassembled WGS sequence"/>
</dbReference>
<comment type="subcellular location">
    <subcellularLocation>
        <location evidence="1">Nucleus</location>
    </subcellularLocation>
</comment>
<accession>A0ABD3HMN3</accession>
<gene>
    <name evidence="8" type="ORF">R1sor_006501</name>
</gene>
<dbReference type="InterPro" id="IPR011990">
    <property type="entry name" value="TPR-like_helical_dom_sf"/>
</dbReference>
<sequence length="137" mass="16034">MVILFACLAMLPERKSILTEEATGSSMNLMDDPAALLRLLMDQKDLTRIRETFDRALRSVPVIHHDCIWELYLQFVRHPKVPIWIVLGVYERYLKFDPTRIEEFIDFLLEAGLRLKNSESVDGKSGHQLWLDICKKF</sequence>
<keyword evidence="5" id="KW-0508">mRNA splicing</keyword>
<organism evidence="8 9">
    <name type="scientific">Riccia sorocarpa</name>
    <dbReference type="NCBI Taxonomy" id="122646"/>
    <lineage>
        <taxon>Eukaryota</taxon>
        <taxon>Viridiplantae</taxon>
        <taxon>Streptophyta</taxon>
        <taxon>Embryophyta</taxon>
        <taxon>Marchantiophyta</taxon>
        <taxon>Marchantiopsida</taxon>
        <taxon>Marchantiidae</taxon>
        <taxon>Marchantiales</taxon>
        <taxon>Ricciaceae</taxon>
        <taxon>Riccia</taxon>
    </lineage>
</organism>
<name>A0ABD3HMN3_9MARC</name>
<keyword evidence="6" id="KW-0539">Nucleus</keyword>
<feature type="domain" description="Pre-mRNA-splicing factor Syf1-like N-terminal HAT-repeats" evidence="7">
    <location>
        <begin position="37"/>
        <end position="98"/>
    </location>
</feature>
<comment type="similarity">
    <text evidence="2">Belongs to the crooked-neck family.</text>
</comment>
<dbReference type="Gene3D" id="1.25.40.10">
    <property type="entry name" value="Tetratricopeptide repeat domain"/>
    <property type="match status" value="1"/>
</dbReference>
<dbReference type="PANTHER" id="PTHR11246">
    <property type="entry name" value="PRE-MRNA SPLICING FACTOR"/>
    <property type="match status" value="1"/>
</dbReference>
<evidence type="ECO:0000256" key="5">
    <source>
        <dbReference type="ARBA" id="ARBA00023187"/>
    </source>
</evidence>
<dbReference type="GO" id="GO:0008380">
    <property type="term" value="P:RNA splicing"/>
    <property type="evidence" value="ECO:0007669"/>
    <property type="project" value="UniProtKB-KW"/>
</dbReference>
<protein>
    <recommendedName>
        <fullName evidence="7">Pre-mRNA-splicing factor Syf1-like N-terminal HAT-repeats domain-containing protein</fullName>
    </recommendedName>
</protein>
<dbReference type="GO" id="GO:0006397">
    <property type="term" value="P:mRNA processing"/>
    <property type="evidence" value="ECO:0007669"/>
    <property type="project" value="UniProtKB-KW"/>
</dbReference>
<dbReference type="InterPro" id="IPR045075">
    <property type="entry name" value="Syf1-like"/>
</dbReference>
<keyword evidence="3" id="KW-0507">mRNA processing</keyword>
<dbReference type="GO" id="GO:0005634">
    <property type="term" value="C:nucleus"/>
    <property type="evidence" value="ECO:0007669"/>
    <property type="project" value="UniProtKB-SubCell"/>
</dbReference>
<evidence type="ECO:0000313" key="9">
    <source>
        <dbReference type="Proteomes" id="UP001633002"/>
    </source>
</evidence>
<proteinExistence type="inferred from homology"/>
<evidence type="ECO:0000256" key="4">
    <source>
        <dbReference type="ARBA" id="ARBA00022737"/>
    </source>
</evidence>
<evidence type="ECO:0000256" key="3">
    <source>
        <dbReference type="ARBA" id="ARBA00022664"/>
    </source>
</evidence>
<dbReference type="PANTHER" id="PTHR11246:SF5">
    <property type="entry name" value="PRE-MRNA-SPLICING FACTOR SYF1"/>
    <property type="match status" value="1"/>
</dbReference>
<dbReference type="EMBL" id="JBJQOH010000003">
    <property type="protein sequence ID" value="KAL3692850.1"/>
    <property type="molecule type" value="Genomic_DNA"/>
</dbReference>
<dbReference type="AlphaFoldDB" id="A0ABD3HMN3"/>
<dbReference type="InterPro" id="IPR055433">
    <property type="entry name" value="HAT_Syf1-like_N"/>
</dbReference>
<dbReference type="Pfam" id="PF23233">
    <property type="entry name" value="HAT_Syf1_CNRKL1_N"/>
    <property type="match status" value="1"/>
</dbReference>
<evidence type="ECO:0000256" key="1">
    <source>
        <dbReference type="ARBA" id="ARBA00004123"/>
    </source>
</evidence>
<reference evidence="8 9" key="1">
    <citation type="submission" date="2024-09" db="EMBL/GenBank/DDBJ databases">
        <title>Chromosome-scale assembly of Riccia sorocarpa.</title>
        <authorList>
            <person name="Paukszto L."/>
        </authorList>
    </citation>
    <scope>NUCLEOTIDE SEQUENCE [LARGE SCALE GENOMIC DNA]</scope>
    <source>
        <strain evidence="8">LP-2024</strain>
        <tissue evidence="8">Aerial parts of the thallus</tissue>
    </source>
</reference>